<organism evidence="18 19">
    <name type="scientific">Enterovirga aerilata</name>
    <dbReference type="NCBI Taxonomy" id="2730920"/>
    <lineage>
        <taxon>Bacteria</taxon>
        <taxon>Pseudomonadati</taxon>
        <taxon>Pseudomonadota</taxon>
        <taxon>Alphaproteobacteria</taxon>
        <taxon>Hyphomicrobiales</taxon>
        <taxon>Methylobacteriaceae</taxon>
        <taxon>Enterovirga</taxon>
    </lineage>
</organism>
<accession>A0A849I6Z6</accession>
<dbReference type="NCBIfam" id="TIGR03592">
    <property type="entry name" value="yidC_oxa1_cterm"/>
    <property type="match status" value="1"/>
</dbReference>
<evidence type="ECO:0000256" key="1">
    <source>
        <dbReference type="ARBA" id="ARBA00004429"/>
    </source>
</evidence>
<feature type="transmembrane region" description="Helical" evidence="14">
    <location>
        <begin position="447"/>
        <end position="467"/>
    </location>
</feature>
<evidence type="ECO:0000256" key="10">
    <source>
        <dbReference type="ARBA" id="ARBA00023136"/>
    </source>
</evidence>
<dbReference type="Pfam" id="PF02096">
    <property type="entry name" value="60KD_IMP"/>
    <property type="match status" value="1"/>
</dbReference>
<comment type="subunit">
    <text evidence="14">Interacts with the Sec translocase complex via SecD. Specifically interacts with transmembrane segments of nascent integral membrane proteins during membrane integration.</text>
</comment>
<dbReference type="Proteomes" id="UP000564885">
    <property type="component" value="Unassembled WGS sequence"/>
</dbReference>
<dbReference type="InterPro" id="IPR028053">
    <property type="entry name" value="Membr_insert_YidC_N"/>
</dbReference>
<feature type="domain" description="Membrane insertase YidC N-terminal" evidence="17">
    <location>
        <begin position="89"/>
        <end position="372"/>
    </location>
</feature>
<evidence type="ECO:0000256" key="6">
    <source>
        <dbReference type="ARBA" id="ARBA00022519"/>
    </source>
</evidence>
<sequence>MREDNKNLLLAIALSVAVLIGWNYFYGVPMVERQKQAATSQTAPGQNPQVPSPSPREGQPSAPAPSTVPSVPGTPVVETREAALARSPRIGIDTPSLAGSIALKGGRIDDVSLKNYRETVDPNSPRIVLLSPSGSPTPYYAEFGWVGPGAPNQDTVWTADAQTLTPARPVTLTWDNGAGLVFRRVISVDEKFMFSVQDTVENRGAAAVTLYPYSLVSRHGKPPTQGYYVLHEGLIGVVGDSGLQEWGYAALDKEAVIPGQTTRGKIWNAATGGFLGITDKYWAAAVIPEQSQPYQGSFTSRQEGSGFIYQANALSDARTVTPGATAQLTQHLFAGAKEVAQVDAYEASLGIKRFDLLIDWGWFYFITKPMFKALDFFFRMFGNFGVSILLVTLILKLFFVPLANRSYVSMAKMKAVQPEMMAIRERYKDDRVKQQQEMMALYKREKINPVAGCWPILIQIPVFFALYKVLFVTIEMRHAPFFGWIKDLAAPDPTSIFNLFGLLPYEVPQFLHIGVWPIIMGITMFLQMKMNPEPPDPVQKAMFSWMPVIFTFMLASFPAGLVIYWAWNNALSVLQQGIIMRRNGVKIELWDNLRATFAKKPATAKG</sequence>
<evidence type="ECO:0000259" key="17">
    <source>
        <dbReference type="Pfam" id="PF14849"/>
    </source>
</evidence>
<evidence type="ECO:0000256" key="9">
    <source>
        <dbReference type="ARBA" id="ARBA00022989"/>
    </source>
</evidence>
<feature type="region of interest" description="Disordered" evidence="15">
    <location>
        <begin position="37"/>
        <end position="74"/>
    </location>
</feature>
<evidence type="ECO:0000256" key="12">
    <source>
        <dbReference type="ARBA" id="ARBA00033245"/>
    </source>
</evidence>
<dbReference type="EMBL" id="JABEPP010000004">
    <property type="protein sequence ID" value="NNM73504.1"/>
    <property type="molecule type" value="Genomic_DNA"/>
</dbReference>
<evidence type="ECO:0000256" key="8">
    <source>
        <dbReference type="ARBA" id="ARBA00022927"/>
    </source>
</evidence>
<keyword evidence="8 14" id="KW-0653">Protein transport</keyword>
<proteinExistence type="inferred from homology"/>
<comment type="caution">
    <text evidence="18">The sequence shown here is derived from an EMBL/GenBank/DDBJ whole genome shotgun (WGS) entry which is preliminary data.</text>
</comment>
<gene>
    <name evidence="14 18" type="primary">yidC</name>
    <name evidence="18" type="ORF">HJG44_14040</name>
</gene>
<keyword evidence="5 14" id="KW-1003">Cell membrane</keyword>
<feature type="transmembrane region" description="Helical" evidence="14">
    <location>
        <begin position="547"/>
        <end position="567"/>
    </location>
</feature>
<dbReference type="InterPro" id="IPR038221">
    <property type="entry name" value="YidC_periplasmic_sf"/>
</dbReference>
<dbReference type="Pfam" id="PF14849">
    <property type="entry name" value="YidC_periplas"/>
    <property type="match status" value="1"/>
</dbReference>
<comment type="function">
    <text evidence="14">Required for the insertion and/or proper folding and/or complex formation of integral membrane proteins into the membrane. Involved in integration of membrane proteins that insert both dependently and independently of the Sec translocase complex, as well as at least some lipoproteins. Aids folding of multispanning membrane proteins.</text>
</comment>
<keyword evidence="7 14" id="KW-0812">Transmembrane</keyword>
<dbReference type="GO" id="GO:0032977">
    <property type="term" value="F:membrane insertase activity"/>
    <property type="evidence" value="ECO:0007669"/>
    <property type="project" value="InterPro"/>
</dbReference>
<keyword evidence="11 14" id="KW-0143">Chaperone</keyword>
<keyword evidence="6" id="KW-0997">Cell inner membrane</keyword>
<reference evidence="18 19" key="1">
    <citation type="submission" date="2020-04" db="EMBL/GenBank/DDBJ databases">
        <title>Enterovirga sp. isolate from soil.</title>
        <authorList>
            <person name="Chea S."/>
            <person name="Kim D.-U."/>
        </authorList>
    </citation>
    <scope>NUCLEOTIDE SEQUENCE [LARGE SCALE GENOMIC DNA]</scope>
    <source>
        <strain evidence="18 19">DB1703</strain>
    </source>
</reference>
<evidence type="ECO:0000256" key="13">
    <source>
        <dbReference type="ARBA" id="ARBA00033342"/>
    </source>
</evidence>
<dbReference type="PANTHER" id="PTHR12428">
    <property type="entry name" value="OXA1"/>
    <property type="match status" value="1"/>
</dbReference>
<dbReference type="RefSeq" id="WP_171219021.1">
    <property type="nucleotide sequence ID" value="NZ_JABEPP010000004.1"/>
</dbReference>
<dbReference type="PANTHER" id="PTHR12428:SF65">
    <property type="entry name" value="CYTOCHROME C OXIDASE ASSEMBLY PROTEIN COX18, MITOCHONDRIAL"/>
    <property type="match status" value="1"/>
</dbReference>
<name>A0A849I6Z6_9HYPH</name>
<evidence type="ECO:0000256" key="4">
    <source>
        <dbReference type="ARBA" id="ARBA00022448"/>
    </source>
</evidence>
<dbReference type="GO" id="GO:0005886">
    <property type="term" value="C:plasma membrane"/>
    <property type="evidence" value="ECO:0007669"/>
    <property type="project" value="UniProtKB-SubCell"/>
</dbReference>
<dbReference type="Gene3D" id="2.70.98.90">
    <property type="match status" value="1"/>
</dbReference>
<dbReference type="HAMAP" id="MF_01810">
    <property type="entry name" value="YidC_type1"/>
    <property type="match status" value="1"/>
</dbReference>
<evidence type="ECO:0000256" key="5">
    <source>
        <dbReference type="ARBA" id="ARBA00022475"/>
    </source>
</evidence>
<comment type="similarity">
    <text evidence="2 14">Belongs to the OXA1/ALB3/YidC family. Type 1 subfamily.</text>
</comment>
<dbReference type="PRINTS" id="PR00701">
    <property type="entry name" value="60KDINNERMP"/>
</dbReference>
<feature type="compositionally biased region" description="Polar residues" evidence="15">
    <location>
        <begin position="37"/>
        <end position="49"/>
    </location>
</feature>
<dbReference type="NCBIfam" id="TIGR03593">
    <property type="entry name" value="yidC_nterm"/>
    <property type="match status" value="1"/>
</dbReference>
<keyword evidence="10 14" id="KW-0472">Membrane</keyword>
<evidence type="ECO:0000313" key="19">
    <source>
        <dbReference type="Proteomes" id="UP000564885"/>
    </source>
</evidence>
<feature type="compositionally biased region" description="Low complexity" evidence="15">
    <location>
        <begin position="60"/>
        <end position="74"/>
    </location>
</feature>
<keyword evidence="9 14" id="KW-1133">Transmembrane helix</keyword>
<feature type="transmembrane region" description="Helical" evidence="14">
    <location>
        <begin position="509"/>
        <end position="526"/>
    </location>
</feature>
<dbReference type="InterPro" id="IPR001708">
    <property type="entry name" value="YidC/ALB3/OXA1/COX18"/>
</dbReference>
<evidence type="ECO:0000259" key="16">
    <source>
        <dbReference type="Pfam" id="PF02096"/>
    </source>
</evidence>
<keyword evidence="19" id="KW-1185">Reference proteome</keyword>
<dbReference type="InterPro" id="IPR047196">
    <property type="entry name" value="YidC_ALB_C"/>
</dbReference>
<dbReference type="AlphaFoldDB" id="A0A849I6Z6"/>
<evidence type="ECO:0000256" key="11">
    <source>
        <dbReference type="ARBA" id="ARBA00023186"/>
    </source>
</evidence>
<feature type="transmembrane region" description="Helical" evidence="14">
    <location>
        <begin position="376"/>
        <end position="403"/>
    </location>
</feature>
<dbReference type="InterPro" id="IPR028055">
    <property type="entry name" value="YidC/Oxa/ALB_C"/>
</dbReference>
<feature type="domain" description="Membrane insertase YidC/Oxa/ALB C-terminal" evidence="16">
    <location>
        <begin position="384"/>
        <end position="581"/>
    </location>
</feature>
<evidence type="ECO:0000256" key="7">
    <source>
        <dbReference type="ARBA" id="ARBA00022692"/>
    </source>
</evidence>
<dbReference type="CDD" id="cd20070">
    <property type="entry name" value="5TM_YidC_Alb3"/>
    <property type="match status" value="1"/>
</dbReference>
<comment type="subcellular location">
    <subcellularLocation>
        <location evidence="1">Cell inner membrane</location>
        <topology evidence="1">Multi-pass membrane protein</topology>
    </subcellularLocation>
    <subcellularLocation>
        <location evidence="14">Cell membrane</location>
        <topology evidence="14">Multi-pass membrane protein</topology>
    </subcellularLocation>
</comment>
<dbReference type="GO" id="GO:0051205">
    <property type="term" value="P:protein insertion into membrane"/>
    <property type="evidence" value="ECO:0007669"/>
    <property type="project" value="TreeGrafter"/>
</dbReference>
<evidence type="ECO:0000313" key="18">
    <source>
        <dbReference type="EMBL" id="NNM73504.1"/>
    </source>
</evidence>
<dbReference type="GO" id="GO:0015031">
    <property type="term" value="P:protein transport"/>
    <property type="evidence" value="ECO:0007669"/>
    <property type="project" value="UniProtKB-KW"/>
</dbReference>
<evidence type="ECO:0000256" key="14">
    <source>
        <dbReference type="HAMAP-Rule" id="MF_01810"/>
    </source>
</evidence>
<dbReference type="CDD" id="cd19961">
    <property type="entry name" value="EcYidC-like_peri"/>
    <property type="match status" value="1"/>
</dbReference>
<evidence type="ECO:0000256" key="3">
    <source>
        <dbReference type="ARBA" id="ARBA00015325"/>
    </source>
</evidence>
<dbReference type="InterPro" id="IPR019998">
    <property type="entry name" value="Membr_insert_YidC"/>
</dbReference>
<evidence type="ECO:0000256" key="2">
    <source>
        <dbReference type="ARBA" id="ARBA00010527"/>
    </source>
</evidence>
<dbReference type="PRINTS" id="PR01900">
    <property type="entry name" value="YIDCPROTEIN"/>
</dbReference>
<protein>
    <recommendedName>
        <fullName evidence="3 14">Membrane protein insertase YidC</fullName>
    </recommendedName>
    <alternativeName>
        <fullName evidence="13 14">Foldase YidC</fullName>
    </alternativeName>
    <alternativeName>
        <fullName evidence="12 14">Membrane integrase YidC</fullName>
    </alternativeName>
    <alternativeName>
        <fullName evidence="14">Membrane protein YidC</fullName>
    </alternativeName>
</protein>
<evidence type="ECO:0000256" key="15">
    <source>
        <dbReference type="SAM" id="MobiDB-lite"/>
    </source>
</evidence>
<keyword evidence="4 14" id="KW-0813">Transport</keyword>
<dbReference type="NCBIfam" id="NF002353">
    <property type="entry name" value="PRK01318.1-4"/>
    <property type="match status" value="1"/>
</dbReference>